<dbReference type="InterPro" id="IPR034660">
    <property type="entry name" value="DinB/YfiT-like"/>
</dbReference>
<gene>
    <name evidence="2" type="ORF">FK531_02085</name>
</gene>
<accession>A0A541BRG2</accession>
<dbReference type="Pfam" id="PF11716">
    <property type="entry name" value="MDMPI_N"/>
    <property type="match status" value="1"/>
</dbReference>
<sequence>MNTTDTAARYRRLAETFSRTVEKVPADGWENPSPCEGWTARDVVRHVVETQSYPLTPAGLKLPAVPEVDVDPVGAWTQTRDAVLAILDDPELASREYEGQLGRTSVAATFGTFFCFDLVVHRWDLARATGSDEEIPADDLALARGFADQAGEQIRTPGVCGPAVEVAAGANEQTRLLGWLGRRA</sequence>
<dbReference type="AlphaFoldDB" id="A0A541BRG2"/>
<dbReference type="InterPro" id="IPR017517">
    <property type="entry name" value="Maleyloyr_isom"/>
</dbReference>
<dbReference type="InterPro" id="IPR024344">
    <property type="entry name" value="MDMPI_metal-binding"/>
</dbReference>
<dbReference type="NCBIfam" id="TIGR03086">
    <property type="entry name" value="TIGR03086 family metal-binding protein"/>
    <property type="match status" value="1"/>
</dbReference>
<dbReference type="OrthoDB" id="5185819at2"/>
<dbReference type="NCBIfam" id="TIGR03083">
    <property type="entry name" value="maleylpyruvate isomerase family mycothiol-dependent enzyme"/>
    <property type="match status" value="1"/>
</dbReference>
<evidence type="ECO:0000313" key="2">
    <source>
        <dbReference type="EMBL" id="TQF74883.1"/>
    </source>
</evidence>
<dbReference type="InterPro" id="IPR017520">
    <property type="entry name" value="CHP03086"/>
</dbReference>
<feature type="domain" description="Mycothiol-dependent maleylpyruvate isomerase metal-binding" evidence="1">
    <location>
        <begin position="11"/>
        <end position="51"/>
    </location>
</feature>
<dbReference type="Proteomes" id="UP000316256">
    <property type="component" value="Unassembled WGS sequence"/>
</dbReference>
<comment type="caution">
    <text evidence="2">The sequence shown here is derived from an EMBL/GenBank/DDBJ whole genome shotgun (WGS) entry which is preliminary data.</text>
</comment>
<reference evidence="2 3" key="1">
    <citation type="submission" date="2019-06" db="EMBL/GenBank/DDBJ databases">
        <title>Rhodococcus spaelei sp. nov., isolated from a cave.</title>
        <authorList>
            <person name="Lee S.D."/>
        </authorList>
    </citation>
    <scope>NUCLEOTIDE SEQUENCE [LARGE SCALE GENOMIC DNA]</scope>
    <source>
        <strain evidence="2 3">C9-5</strain>
    </source>
</reference>
<dbReference type="SUPFAM" id="SSF109854">
    <property type="entry name" value="DinB/YfiT-like putative metalloenzymes"/>
    <property type="match status" value="1"/>
</dbReference>
<dbReference type="EMBL" id="VIGH01000001">
    <property type="protein sequence ID" value="TQF74883.1"/>
    <property type="molecule type" value="Genomic_DNA"/>
</dbReference>
<organism evidence="2 3">
    <name type="scientific">Rhodococcus spelaei</name>
    <dbReference type="NCBI Taxonomy" id="2546320"/>
    <lineage>
        <taxon>Bacteria</taxon>
        <taxon>Bacillati</taxon>
        <taxon>Actinomycetota</taxon>
        <taxon>Actinomycetes</taxon>
        <taxon>Mycobacteriales</taxon>
        <taxon>Nocardiaceae</taxon>
        <taxon>Rhodococcus</taxon>
    </lineage>
</organism>
<dbReference type="Gene3D" id="1.20.120.450">
    <property type="entry name" value="dinb family like domain"/>
    <property type="match status" value="1"/>
</dbReference>
<proteinExistence type="predicted"/>
<evidence type="ECO:0000259" key="1">
    <source>
        <dbReference type="Pfam" id="PF11716"/>
    </source>
</evidence>
<name>A0A541BRG2_9NOCA</name>
<protein>
    <submittedName>
        <fullName evidence="2">TIGR03086 family protein</fullName>
    </submittedName>
</protein>
<evidence type="ECO:0000313" key="3">
    <source>
        <dbReference type="Proteomes" id="UP000316256"/>
    </source>
</evidence>
<dbReference type="GO" id="GO:0046872">
    <property type="term" value="F:metal ion binding"/>
    <property type="evidence" value="ECO:0007669"/>
    <property type="project" value="InterPro"/>
</dbReference>
<keyword evidence="3" id="KW-1185">Reference proteome</keyword>